<protein>
    <submittedName>
        <fullName evidence="2">DUF2163 domain-containing protein</fullName>
    </submittedName>
</protein>
<evidence type="ECO:0000259" key="1">
    <source>
        <dbReference type="Pfam" id="PF09356"/>
    </source>
</evidence>
<dbReference type="Proteomes" id="UP000292781">
    <property type="component" value="Unassembled WGS sequence"/>
</dbReference>
<name>A0A4Q9VYA5_9HYPH</name>
<proteinExistence type="predicted"/>
<feature type="domain" description="Bacteriophage phiJL001 Gp84 C-terminal" evidence="1">
    <location>
        <begin position="193"/>
        <end position="273"/>
    </location>
</feature>
<accession>A0A4Q9VYA5</accession>
<dbReference type="EMBL" id="SJFN01000002">
    <property type="protein sequence ID" value="TBW40982.1"/>
    <property type="molecule type" value="Genomic_DNA"/>
</dbReference>
<keyword evidence="3" id="KW-1185">Reference proteome</keyword>
<reference evidence="2 3" key="1">
    <citation type="submission" date="2019-02" db="EMBL/GenBank/DDBJ databases">
        <title>Siculibacillus lacustris gen. nov., sp. nov., a new rosette-forming bacterium isolated from a freshwater crater lake (Lake St. Ana, Romania).</title>
        <authorList>
            <person name="Felfoldi T."/>
            <person name="Marton Z."/>
            <person name="Szabo A."/>
            <person name="Mentes A."/>
            <person name="Boka K."/>
            <person name="Marialigeti K."/>
            <person name="Mathe I."/>
            <person name="Koncz M."/>
            <person name="Schumann P."/>
            <person name="Toth E."/>
        </authorList>
    </citation>
    <scope>NUCLEOTIDE SEQUENCE [LARGE SCALE GENOMIC DNA]</scope>
    <source>
        <strain evidence="2 3">SA-279</strain>
    </source>
</reference>
<evidence type="ECO:0000313" key="2">
    <source>
        <dbReference type="EMBL" id="TBW40982.1"/>
    </source>
</evidence>
<evidence type="ECO:0000313" key="3">
    <source>
        <dbReference type="Proteomes" id="UP000292781"/>
    </source>
</evidence>
<organism evidence="2 3">
    <name type="scientific">Siculibacillus lacustris</name>
    <dbReference type="NCBI Taxonomy" id="1549641"/>
    <lineage>
        <taxon>Bacteria</taxon>
        <taxon>Pseudomonadati</taxon>
        <taxon>Pseudomonadota</taxon>
        <taxon>Alphaproteobacteria</taxon>
        <taxon>Hyphomicrobiales</taxon>
        <taxon>Ancalomicrobiaceae</taxon>
        <taxon>Siculibacillus</taxon>
    </lineage>
</organism>
<dbReference type="Pfam" id="PF09356">
    <property type="entry name" value="Phage_BR0599"/>
    <property type="match status" value="1"/>
</dbReference>
<dbReference type="OrthoDB" id="1633386at2"/>
<dbReference type="AlphaFoldDB" id="A0A4Q9VYA5"/>
<dbReference type="InterPro" id="IPR018964">
    <property type="entry name" value="Phage_phiJL001_Gp84_C"/>
</dbReference>
<dbReference type="InterPro" id="IPR011928">
    <property type="entry name" value="Phage_phiJL001_Gp84"/>
</dbReference>
<dbReference type="Pfam" id="PF09931">
    <property type="entry name" value="Phage_phiJL001_Gp84_N"/>
    <property type="match status" value="1"/>
</dbReference>
<gene>
    <name evidence="2" type="ORF">EYW49_02155</name>
</gene>
<dbReference type="NCBIfam" id="TIGR02218">
    <property type="entry name" value="phg_TIGR02218"/>
    <property type="match status" value="1"/>
</dbReference>
<sequence length="292" mass="30522">MKTVAPELAATLAGGVTTLATCWRLILADGRVLGFTDHDRPLVFGGVTHEAATGFTASEAVARADLSVGGLEVDGALSSPTLTATDIEAGLFDAAAVEIDLVDWSDPSRRLRLRRGSLGEITRLDGAFRAEIRSLAHRLDETGGRLFQHRCDADLGDARCGVAPIARAGTVTRVIDRRRIAVAGLAGVAEGALDRGLLRVASGACAGLAVEVKVHRVDAGEVTLELWQTPSAALAVGDAVTVSEGCDKRFETCRDRFSNARAFRGFPHIPGNDFLVASPDAGMITDGGALVP</sequence>
<dbReference type="RefSeq" id="WP_131305495.1">
    <property type="nucleotide sequence ID" value="NZ_SJFN01000002.1"/>
</dbReference>
<comment type="caution">
    <text evidence="2">The sequence shown here is derived from an EMBL/GenBank/DDBJ whole genome shotgun (WGS) entry which is preliminary data.</text>
</comment>